<feature type="transmembrane region" description="Helical" evidence="1">
    <location>
        <begin position="6"/>
        <end position="29"/>
    </location>
</feature>
<dbReference type="InterPro" id="IPR012902">
    <property type="entry name" value="N_methyl_site"/>
</dbReference>
<evidence type="ECO:0000313" key="3">
    <source>
        <dbReference type="EMBL" id="MST99407.1"/>
    </source>
</evidence>
<dbReference type="Proteomes" id="UP000435649">
    <property type="component" value="Unassembled WGS sequence"/>
</dbReference>
<dbReference type="SUPFAM" id="SSF54523">
    <property type="entry name" value="Pili subunits"/>
    <property type="match status" value="1"/>
</dbReference>
<evidence type="ECO:0000313" key="4">
    <source>
        <dbReference type="Proteomes" id="UP000435649"/>
    </source>
</evidence>
<sequence length="234" mass="26524">MNKRRFTLIELLVVIAIIAILAGILLPALNRARERGRSISCLSNLKQLGQGFEFYAMTYNDYYPRSYGTIGGYTGTNLFWQRQIYPMIFSSLSAAGSELQAFAKTRLHCPSARPVEGEWQEWTVITSYAMNAYLGGVNWDNHAFPDDRFCKRNKIRTLSQAYLLAEDSSGNTGNAYCLYSYDFNLPPKVQTRHTNSGNFLFAGGNARSVTMGEFTHWDQWNGLEIGQGVYHNCY</sequence>
<dbReference type="Pfam" id="PF07963">
    <property type="entry name" value="N_methyl"/>
    <property type="match status" value="1"/>
</dbReference>
<keyword evidence="1" id="KW-0812">Transmembrane</keyword>
<evidence type="ECO:0000256" key="1">
    <source>
        <dbReference type="SAM" id="Phobius"/>
    </source>
</evidence>
<dbReference type="RefSeq" id="WP_106052647.1">
    <property type="nucleotide sequence ID" value="NZ_CALXOB010000059.1"/>
</dbReference>
<dbReference type="PANTHER" id="PTHR30093">
    <property type="entry name" value="GENERAL SECRETION PATHWAY PROTEIN G"/>
    <property type="match status" value="1"/>
</dbReference>
<reference evidence="3 4" key="1">
    <citation type="submission" date="2019-08" db="EMBL/GenBank/DDBJ databases">
        <title>In-depth cultivation of the pig gut microbiome towards novel bacterial diversity and tailored functional studies.</title>
        <authorList>
            <person name="Wylensek D."/>
            <person name="Hitch T.C.A."/>
            <person name="Clavel T."/>
        </authorList>
    </citation>
    <scope>NUCLEOTIDE SEQUENCE [LARGE SCALE GENOMIC DNA]</scope>
    <source>
        <strain evidence="3 4">BBE-744-WT-12</strain>
    </source>
</reference>
<protein>
    <submittedName>
        <fullName evidence="3">DUF1559 domain-containing protein</fullName>
    </submittedName>
</protein>
<gene>
    <name evidence="3" type="ORF">FYJ85_20480</name>
</gene>
<accession>A0A844G6E5</accession>
<name>A0A844G6E5_9BACT</name>
<comment type="caution">
    <text evidence="3">The sequence shown here is derived from an EMBL/GenBank/DDBJ whole genome shotgun (WGS) entry which is preliminary data.</text>
</comment>
<proteinExistence type="predicted"/>
<evidence type="ECO:0000259" key="2">
    <source>
        <dbReference type="Pfam" id="PF07596"/>
    </source>
</evidence>
<keyword evidence="1" id="KW-1133">Transmembrane helix</keyword>
<dbReference type="InterPro" id="IPR045584">
    <property type="entry name" value="Pilin-like"/>
</dbReference>
<dbReference type="NCBIfam" id="TIGR02532">
    <property type="entry name" value="IV_pilin_GFxxxE"/>
    <property type="match status" value="1"/>
</dbReference>
<feature type="domain" description="DUF1559" evidence="2">
    <location>
        <begin position="31"/>
        <end position="87"/>
    </location>
</feature>
<keyword evidence="4" id="KW-1185">Reference proteome</keyword>
<keyword evidence="1" id="KW-0472">Membrane</keyword>
<dbReference type="EMBL" id="VUNS01000036">
    <property type="protein sequence ID" value="MST99407.1"/>
    <property type="molecule type" value="Genomic_DNA"/>
</dbReference>
<dbReference type="Pfam" id="PF07596">
    <property type="entry name" value="SBP_bac_10"/>
    <property type="match status" value="1"/>
</dbReference>
<dbReference type="PANTHER" id="PTHR30093:SF2">
    <property type="entry name" value="TYPE II SECRETION SYSTEM PROTEIN H"/>
    <property type="match status" value="1"/>
</dbReference>
<dbReference type="Gene3D" id="3.30.700.10">
    <property type="entry name" value="Glycoprotein, Type 4 Pilin"/>
    <property type="match status" value="1"/>
</dbReference>
<dbReference type="InterPro" id="IPR011453">
    <property type="entry name" value="DUF1559"/>
</dbReference>
<dbReference type="AlphaFoldDB" id="A0A844G6E5"/>
<organism evidence="3 4">
    <name type="scientific">Victivallis lenta</name>
    <dbReference type="NCBI Taxonomy" id="2606640"/>
    <lineage>
        <taxon>Bacteria</taxon>
        <taxon>Pseudomonadati</taxon>
        <taxon>Lentisphaerota</taxon>
        <taxon>Lentisphaeria</taxon>
        <taxon>Victivallales</taxon>
        <taxon>Victivallaceae</taxon>
        <taxon>Victivallis</taxon>
    </lineage>
</organism>